<dbReference type="AlphaFoldDB" id="A0ABD2VRY0"/>
<sequence length="85" mass="9393">MNVRTVYPSEKKSIIVITLFLQSIVYQQRKTRSNSGLLICEADENSRLAGSRIAPSTLSIGLCESRLQQHALEVNLCSLENSIGV</sequence>
<evidence type="ECO:0000313" key="1">
    <source>
        <dbReference type="EMBL" id="KAL3383524.1"/>
    </source>
</evidence>
<accession>A0ABD2VRY0</accession>
<dbReference type="EMBL" id="JBJJXI010000192">
    <property type="protein sequence ID" value="KAL3383524.1"/>
    <property type="molecule type" value="Genomic_DNA"/>
</dbReference>
<gene>
    <name evidence="1" type="ORF">TKK_020580</name>
</gene>
<proteinExistence type="predicted"/>
<keyword evidence="2" id="KW-1185">Reference proteome</keyword>
<comment type="caution">
    <text evidence="1">The sequence shown here is derived from an EMBL/GenBank/DDBJ whole genome shotgun (WGS) entry which is preliminary data.</text>
</comment>
<organism evidence="1 2">
    <name type="scientific">Trichogramma kaykai</name>
    <dbReference type="NCBI Taxonomy" id="54128"/>
    <lineage>
        <taxon>Eukaryota</taxon>
        <taxon>Metazoa</taxon>
        <taxon>Ecdysozoa</taxon>
        <taxon>Arthropoda</taxon>
        <taxon>Hexapoda</taxon>
        <taxon>Insecta</taxon>
        <taxon>Pterygota</taxon>
        <taxon>Neoptera</taxon>
        <taxon>Endopterygota</taxon>
        <taxon>Hymenoptera</taxon>
        <taxon>Apocrita</taxon>
        <taxon>Proctotrupomorpha</taxon>
        <taxon>Chalcidoidea</taxon>
        <taxon>Trichogrammatidae</taxon>
        <taxon>Trichogramma</taxon>
    </lineage>
</organism>
<protein>
    <submittedName>
        <fullName evidence="1">Uncharacterized protein</fullName>
    </submittedName>
</protein>
<dbReference type="Proteomes" id="UP001627154">
    <property type="component" value="Unassembled WGS sequence"/>
</dbReference>
<evidence type="ECO:0000313" key="2">
    <source>
        <dbReference type="Proteomes" id="UP001627154"/>
    </source>
</evidence>
<name>A0ABD2VRY0_9HYME</name>
<reference evidence="1 2" key="1">
    <citation type="journal article" date="2024" name="bioRxiv">
        <title>A reference genome for Trichogramma kaykai: A tiny desert-dwelling parasitoid wasp with competing sex-ratio distorters.</title>
        <authorList>
            <person name="Culotta J."/>
            <person name="Lindsey A.R."/>
        </authorList>
    </citation>
    <scope>NUCLEOTIDE SEQUENCE [LARGE SCALE GENOMIC DNA]</scope>
    <source>
        <strain evidence="1 2">KSX58</strain>
    </source>
</reference>